<evidence type="ECO:0000313" key="2">
    <source>
        <dbReference type="Proteomes" id="UP001413721"/>
    </source>
</evidence>
<dbReference type="Proteomes" id="UP001413721">
    <property type="component" value="Unassembled WGS sequence"/>
</dbReference>
<dbReference type="RefSeq" id="WP_345938465.1">
    <property type="nucleotide sequence ID" value="NZ_JBBKTW010000011.1"/>
</dbReference>
<gene>
    <name evidence="1" type="ORF">WG926_24145</name>
</gene>
<dbReference type="InterPro" id="IPR025662">
    <property type="entry name" value="Sigma_54_int_dom_ATP-bd_1"/>
</dbReference>
<sequence length="193" mass="19528">MGRLPLHAATLAFGDRAVMVAGDSGAGKSTLAAVLALAGGVPVADDLSAPEPGPDGHPVVAPVFPGLRLSPPAAGALGLGGDLSSPGGEDGKRRLAVDRRLPHGPRRVAAILIITGRSNDGEISPVPPGDALALVLSHLVGKSVTRHFGTMPAIWAAASALCRAVPVYALRPPEGLDGLRRYGEQVTTIACLR</sequence>
<dbReference type="PROSITE" id="PS00675">
    <property type="entry name" value="SIGMA54_INTERACT_1"/>
    <property type="match status" value="1"/>
</dbReference>
<proteinExistence type="predicted"/>
<dbReference type="EMBL" id="JBBKTW010000011">
    <property type="protein sequence ID" value="MEN2991426.1"/>
    <property type="molecule type" value="Genomic_DNA"/>
</dbReference>
<dbReference type="Gene3D" id="3.40.50.300">
    <property type="entry name" value="P-loop containing nucleotide triphosphate hydrolases"/>
    <property type="match status" value="1"/>
</dbReference>
<accession>A0ABU9YRI6</accession>
<comment type="caution">
    <text evidence="1">The sequence shown here is derived from an EMBL/GenBank/DDBJ whole genome shotgun (WGS) entry which is preliminary data.</text>
</comment>
<organism evidence="1 2">
    <name type="scientific">Tistrella arctica</name>
    <dbReference type="NCBI Taxonomy" id="3133430"/>
    <lineage>
        <taxon>Bacteria</taxon>
        <taxon>Pseudomonadati</taxon>
        <taxon>Pseudomonadota</taxon>
        <taxon>Alphaproteobacteria</taxon>
        <taxon>Geminicoccales</taxon>
        <taxon>Geminicoccaceae</taxon>
        <taxon>Tistrella</taxon>
    </lineage>
</organism>
<protein>
    <recommendedName>
        <fullName evidence="3">HPr kinase/phosphorylase C-terminal domain-containing protein</fullName>
    </recommendedName>
</protein>
<dbReference type="SUPFAM" id="SSF53795">
    <property type="entry name" value="PEP carboxykinase-like"/>
    <property type="match status" value="1"/>
</dbReference>
<evidence type="ECO:0008006" key="3">
    <source>
        <dbReference type="Google" id="ProtNLM"/>
    </source>
</evidence>
<dbReference type="InterPro" id="IPR027417">
    <property type="entry name" value="P-loop_NTPase"/>
</dbReference>
<keyword evidence="2" id="KW-1185">Reference proteome</keyword>
<name>A0ABU9YRI6_9PROT</name>
<evidence type="ECO:0000313" key="1">
    <source>
        <dbReference type="EMBL" id="MEN2991426.1"/>
    </source>
</evidence>
<reference evidence="1 2" key="1">
    <citation type="submission" date="2024-03" db="EMBL/GenBank/DDBJ databases">
        <title>High-quality draft genome sequencing of Tistrella sp. BH-R2-4.</title>
        <authorList>
            <person name="Dong C."/>
        </authorList>
    </citation>
    <scope>NUCLEOTIDE SEQUENCE [LARGE SCALE GENOMIC DNA]</scope>
    <source>
        <strain evidence="1 2">BH-R2-4</strain>
    </source>
</reference>